<feature type="domain" description="Phage tail collar" evidence="1">
    <location>
        <begin position="87"/>
        <end position="126"/>
    </location>
</feature>
<organism evidence="2 3">
    <name type="scientific">Candidatus Methanofastidiosum methylothiophilum</name>
    <dbReference type="NCBI Taxonomy" id="1705564"/>
    <lineage>
        <taxon>Archaea</taxon>
        <taxon>Methanobacteriati</taxon>
        <taxon>Methanobacteriota</taxon>
        <taxon>Stenosarchaea group</taxon>
        <taxon>Candidatus Methanofastidiosia</taxon>
        <taxon>Candidatus Methanofastidiosales</taxon>
        <taxon>Candidatus Methanofastidiosaceae</taxon>
        <taxon>Candidatus Methanofastidiosum</taxon>
    </lineage>
</organism>
<evidence type="ECO:0000313" key="2">
    <source>
        <dbReference type="EMBL" id="KYC47722.1"/>
    </source>
</evidence>
<dbReference type="Proteomes" id="UP000075398">
    <property type="component" value="Unassembled WGS sequence"/>
</dbReference>
<gene>
    <name evidence="2" type="ORF">AMQ22_01934</name>
</gene>
<dbReference type="SUPFAM" id="SSF88874">
    <property type="entry name" value="Receptor-binding domain of short tail fibre protein gp12"/>
    <property type="match status" value="2"/>
</dbReference>
<dbReference type="Gene3D" id="3.90.1340.10">
    <property type="entry name" value="Phage tail collar domain"/>
    <property type="match status" value="1"/>
</dbReference>
<dbReference type="EMBL" id="LNGC01000144">
    <property type="protein sequence ID" value="KYC47722.1"/>
    <property type="molecule type" value="Genomic_DNA"/>
</dbReference>
<dbReference type="InterPro" id="IPR037053">
    <property type="entry name" value="Phage_tail_collar_dom_sf"/>
</dbReference>
<reference evidence="2 3" key="1">
    <citation type="journal article" date="2016" name="ISME J.">
        <title>Chasing the elusive Euryarchaeota class WSA2: genomes reveal a uniquely fastidious methyl-reducing methanogen.</title>
        <authorList>
            <person name="Nobu M.K."/>
            <person name="Narihiro T."/>
            <person name="Kuroda K."/>
            <person name="Mei R."/>
            <person name="Liu W.T."/>
        </authorList>
    </citation>
    <scope>NUCLEOTIDE SEQUENCE [LARGE SCALE GENOMIC DNA]</scope>
    <source>
        <strain evidence="2">U1lsi0528_Bin055</strain>
    </source>
</reference>
<comment type="caution">
    <text evidence="2">The sequence shown here is derived from an EMBL/GenBank/DDBJ whole genome shotgun (WGS) entry which is preliminary data.</text>
</comment>
<evidence type="ECO:0000259" key="1">
    <source>
        <dbReference type="Pfam" id="PF07484"/>
    </source>
</evidence>
<sequence>MTIKDSGETIASSVEILNFQNLTITNDGGNQVTVSGNSFIHVQDTNTTVEENTKILNFEGFTVTNNGSNKVTVVSNGGSGSDGVPIGSIFPFAGTTAPTKYELCIGTELEETTYEDLASILGYIYGYKIVLVNLDNDWIHLEDLDVYTTGQAVRFYSTGNLPEPLTSTTEYYVRRDGSSIEYTIHPTEQDALDNTNKINLTTEGSGLLTIQKWGYIRIPDMRGKFPIGSGIGTSQTEYILGQRSGEETHALTEDELPIHSHTYSYYRYNLTNGIGVPTGDNNLIYTYLEESLGGDATGDVGNGDPHNNMPPYLVLNYIIKVLQ</sequence>
<dbReference type="AlphaFoldDB" id="A0A150IS30"/>
<name>A0A150IS30_9EURY</name>
<dbReference type="InterPro" id="IPR011083">
    <property type="entry name" value="Phage_tail_collar_dom"/>
</dbReference>
<evidence type="ECO:0000313" key="3">
    <source>
        <dbReference type="Proteomes" id="UP000075398"/>
    </source>
</evidence>
<proteinExistence type="predicted"/>
<accession>A0A150IS30</accession>
<protein>
    <submittedName>
        <fullName evidence="2">Phage Tail Collar Domain protein</fullName>
    </submittedName>
</protein>
<dbReference type="Pfam" id="PF07484">
    <property type="entry name" value="Collar"/>
    <property type="match status" value="1"/>
</dbReference>